<dbReference type="Pfam" id="PF07596">
    <property type="entry name" value="SBP_bac_10"/>
    <property type="match status" value="1"/>
</dbReference>
<feature type="domain" description="DUF1559" evidence="2">
    <location>
        <begin position="359"/>
        <end position="502"/>
    </location>
</feature>
<dbReference type="PROSITE" id="PS51257">
    <property type="entry name" value="PROKAR_LIPOPROTEIN"/>
    <property type="match status" value="1"/>
</dbReference>
<dbReference type="PROSITE" id="PS51318">
    <property type="entry name" value="TAT"/>
    <property type="match status" value="1"/>
</dbReference>
<accession>A0A517XP91</accession>
<evidence type="ECO:0000256" key="1">
    <source>
        <dbReference type="SAM" id="SignalP"/>
    </source>
</evidence>
<sequence length="567" mass="59374" precursor="true">MTLPRLARRTAAVAAVLAAAACALSPTPEAAAQPAGAAPELALVPADAAGFVHVRAADVWKSDVFAELRKTFERAGAKAIADLDKQFVPAPTSLARATGFVFMSAEKGPQPVGIVSFSAPFNPADVAKTYLPNGRARKSGGKTIYTSPGGDNVALYMPDNQTVVIAEKEAMTEYLSRPVAKAGALAPALKLAASGKAVVAAANVAALPIPPGAFGDLPPGVEPILKAETVVVTLDLGKDAVISVKAGYKDAAAADAAQTAVKDLVKLGRSELAKAKVEMEKKLNDPDAELPRKAEELPEVIGATFALGAIGRADDFLADPKLVTRTGNDLAVTVTVPKEFTGIGAASAIGLGFALPAVQKVREAAGRASSSNNLKQIGLAIHNYHDANGKFPADIKDKTGKAILSWRVELLPYLEQQAVYNQVKRDEAWDSPANKQLAMTQMKVFMSPNATNVQVEGGYGVSHYRGVKGKGMAFDPAVKSLNFAGFTDGLSNTIMVVESGDPVAWMKPDDLLIPEKGAIPRFDTPGRPGQFSALFGDGSVRWINRAGLSDADLRAYFTRNGGEVIRP</sequence>
<evidence type="ECO:0000259" key="2">
    <source>
        <dbReference type="Pfam" id="PF07596"/>
    </source>
</evidence>
<dbReference type="InterPro" id="IPR006311">
    <property type="entry name" value="TAT_signal"/>
</dbReference>
<dbReference type="PANTHER" id="PTHR30093">
    <property type="entry name" value="GENERAL SECRETION PATHWAY PROTEIN G"/>
    <property type="match status" value="1"/>
</dbReference>
<dbReference type="InterPro" id="IPR011453">
    <property type="entry name" value="DUF1559"/>
</dbReference>
<dbReference type="PANTHER" id="PTHR30093:SF2">
    <property type="entry name" value="TYPE II SECRETION SYSTEM PROTEIN H"/>
    <property type="match status" value="1"/>
</dbReference>
<evidence type="ECO:0000313" key="3">
    <source>
        <dbReference type="EMBL" id="QDU19329.1"/>
    </source>
</evidence>
<dbReference type="SUPFAM" id="SSF54523">
    <property type="entry name" value="Pili subunits"/>
    <property type="match status" value="1"/>
</dbReference>
<keyword evidence="1" id="KW-0732">Signal</keyword>
<dbReference type="OrthoDB" id="285651at2"/>
<feature type="signal peptide" evidence="1">
    <location>
        <begin position="1"/>
        <end position="31"/>
    </location>
</feature>
<dbReference type="KEGG" id="uli:ETAA1_12350"/>
<name>A0A517XP91_9BACT</name>
<dbReference type="InterPro" id="IPR045584">
    <property type="entry name" value="Pilin-like"/>
</dbReference>
<dbReference type="RefSeq" id="WP_145235243.1">
    <property type="nucleotide sequence ID" value="NZ_CP036273.1"/>
</dbReference>
<organism evidence="3 4">
    <name type="scientific">Urbifossiella limnaea</name>
    <dbReference type="NCBI Taxonomy" id="2528023"/>
    <lineage>
        <taxon>Bacteria</taxon>
        <taxon>Pseudomonadati</taxon>
        <taxon>Planctomycetota</taxon>
        <taxon>Planctomycetia</taxon>
        <taxon>Gemmatales</taxon>
        <taxon>Gemmataceae</taxon>
        <taxon>Urbifossiella</taxon>
    </lineage>
</organism>
<dbReference type="EMBL" id="CP036273">
    <property type="protein sequence ID" value="QDU19329.1"/>
    <property type="molecule type" value="Genomic_DNA"/>
</dbReference>
<dbReference type="Proteomes" id="UP000319576">
    <property type="component" value="Chromosome"/>
</dbReference>
<feature type="chain" id="PRO_5021702516" description="DUF1559 domain-containing protein" evidence="1">
    <location>
        <begin position="32"/>
        <end position="567"/>
    </location>
</feature>
<evidence type="ECO:0000313" key="4">
    <source>
        <dbReference type="Proteomes" id="UP000319576"/>
    </source>
</evidence>
<proteinExistence type="predicted"/>
<protein>
    <recommendedName>
        <fullName evidence="2">DUF1559 domain-containing protein</fullName>
    </recommendedName>
</protein>
<dbReference type="AlphaFoldDB" id="A0A517XP91"/>
<keyword evidence="4" id="KW-1185">Reference proteome</keyword>
<gene>
    <name evidence="3" type="ORF">ETAA1_12350</name>
</gene>
<reference evidence="3 4" key="1">
    <citation type="submission" date="2019-02" db="EMBL/GenBank/DDBJ databases">
        <title>Deep-cultivation of Planctomycetes and their phenomic and genomic characterization uncovers novel biology.</title>
        <authorList>
            <person name="Wiegand S."/>
            <person name="Jogler M."/>
            <person name="Boedeker C."/>
            <person name="Pinto D."/>
            <person name="Vollmers J."/>
            <person name="Rivas-Marin E."/>
            <person name="Kohn T."/>
            <person name="Peeters S.H."/>
            <person name="Heuer A."/>
            <person name="Rast P."/>
            <person name="Oberbeckmann S."/>
            <person name="Bunk B."/>
            <person name="Jeske O."/>
            <person name="Meyerdierks A."/>
            <person name="Storesund J.E."/>
            <person name="Kallscheuer N."/>
            <person name="Luecker S."/>
            <person name="Lage O.M."/>
            <person name="Pohl T."/>
            <person name="Merkel B.J."/>
            <person name="Hornburger P."/>
            <person name="Mueller R.-W."/>
            <person name="Bruemmer F."/>
            <person name="Labrenz M."/>
            <person name="Spormann A.M."/>
            <person name="Op den Camp H."/>
            <person name="Overmann J."/>
            <person name="Amann R."/>
            <person name="Jetten M.S.M."/>
            <person name="Mascher T."/>
            <person name="Medema M.H."/>
            <person name="Devos D.P."/>
            <person name="Kaster A.-K."/>
            <person name="Ovreas L."/>
            <person name="Rohde M."/>
            <person name="Galperin M.Y."/>
            <person name="Jogler C."/>
        </authorList>
    </citation>
    <scope>NUCLEOTIDE SEQUENCE [LARGE SCALE GENOMIC DNA]</scope>
    <source>
        <strain evidence="3 4">ETA_A1</strain>
    </source>
</reference>